<reference evidence="2" key="1">
    <citation type="submission" date="2022-12" db="EMBL/GenBank/DDBJ databases">
        <title>Chromosome-level genome assembly of the bean flower thrips Megalurothrips usitatus.</title>
        <authorList>
            <person name="Ma L."/>
            <person name="Liu Q."/>
            <person name="Li H."/>
            <person name="Cai W."/>
        </authorList>
    </citation>
    <scope>NUCLEOTIDE SEQUENCE</scope>
    <source>
        <strain evidence="2">Cailab_2022a</strain>
    </source>
</reference>
<protein>
    <submittedName>
        <fullName evidence="2">Uncharacterized protein</fullName>
    </submittedName>
</protein>
<organism evidence="2 3">
    <name type="scientific">Megalurothrips usitatus</name>
    <name type="common">bean blossom thrips</name>
    <dbReference type="NCBI Taxonomy" id="439358"/>
    <lineage>
        <taxon>Eukaryota</taxon>
        <taxon>Metazoa</taxon>
        <taxon>Ecdysozoa</taxon>
        <taxon>Arthropoda</taxon>
        <taxon>Hexapoda</taxon>
        <taxon>Insecta</taxon>
        <taxon>Pterygota</taxon>
        <taxon>Neoptera</taxon>
        <taxon>Paraneoptera</taxon>
        <taxon>Thysanoptera</taxon>
        <taxon>Terebrantia</taxon>
        <taxon>Thripoidea</taxon>
        <taxon>Thripidae</taxon>
        <taxon>Megalurothrips</taxon>
    </lineage>
</organism>
<comment type="caution">
    <text evidence="2">The sequence shown here is derived from an EMBL/GenBank/DDBJ whole genome shotgun (WGS) entry which is preliminary data.</text>
</comment>
<dbReference type="EMBL" id="JAPTSV010000002">
    <property type="protein sequence ID" value="KAJ1530277.1"/>
    <property type="molecule type" value="Genomic_DNA"/>
</dbReference>
<feature type="region of interest" description="Disordered" evidence="1">
    <location>
        <begin position="159"/>
        <end position="182"/>
    </location>
</feature>
<dbReference type="AlphaFoldDB" id="A0AAV7XUN0"/>
<evidence type="ECO:0000313" key="3">
    <source>
        <dbReference type="Proteomes" id="UP001075354"/>
    </source>
</evidence>
<keyword evidence="3" id="KW-1185">Reference proteome</keyword>
<accession>A0AAV7XUN0</accession>
<proteinExistence type="predicted"/>
<name>A0AAV7XUN0_9NEOP</name>
<evidence type="ECO:0000313" key="2">
    <source>
        <dbReference type="EMBL" id="KAJ1530277.1"/>
    </source>
</evidence>
<dbReference type="Proteomes" id="UP001075354">
    <property type="component" value="Chromosome 2"/>
</dbReference>
<evidence type="ECO:0000256" key="1">
    <source>
        <dbReference type="SAM" id="MobiDB-lite"/>
    </source>
</evidence>
<sequence>MSLPAPRRDGGAVRVLSNDVLLVLPPDSSGARAPSKETPEVAFFSASVQPHVHLAVVRMQSAEQLLSRPPQEDVTQELPSPAQFDWHATKAPIASVGDWVVVVDGVVGGVLPMHGLMEAIRLLIHAATSSAASPSRWLPLFRLAAMLVTFVARASRAGPATARSGPAARPLDTREAQAHPQAAAVLKHARLQSDV</sequence>
<gene>
    <name evidence="2" type="ORF">ONE63_005199</name>
</gene>